<dbReference type="EMBL" id="CABVIN010000009">
    <property type="protein sequence ID" value="VVP48240.1"/>
    <property type="molecule type" value="Genomic_DNA"/>
</dbReference>
<protein>
    <submittedName>
        <fullName evidence="2">Uncharacterized protein</fullName>
    </submittedName>
</protein>
<proteinExistence type="predicted"/>
<name>A0A5E7PGP5_PSEFL</name>
<gene>
    <name evidence="2" type="ORF">PS896_05224</name>
</gene>
<evidence type="ECO:0000256" key="1">
    <source>
        <dbReference type="SAM" id="SignalP"/>
    </source>
</evidence>
<feature type="chain" id="PRO_5023062383" evidence="1">
    <location>
        <begin position="21"/>
        <end position="118"/>
    </location>
</feature>
<dbReference type="AlphaFoldDB" id="A0A5E7PGP5"/>
<evidence type="ECO:0000313" key="2">
    <source>
        <dbReference type="EMBL" id="VVP48240.1"/>
    </source>
</evidence>
<feature type="signal peptide" evidence="1">
    <location>
        <begin position="1"/>
        <end position="20"/>
    </location>
</feature>
<dbReference type="Proteomes" id="UP000377224">
    <property type="component" value="Unassembled WGS sequence"/>
</dbReference>
<reference evidence="2 3" key="1">
    <citation type="submission" date="2019-09" db="EMBL/GenBank/DDBJ databases">
        <authorList>
            <person name="Chandra G."/>
            <person name="Truman W A."/>
        </authorList>
    </citation>
    <scope>NUCLEOTIDE SEQUENCE [LARGE SCALE GENOMIC DNA]</scope>
    <source>
        <strain evidence="2">PS896</strain>
    </source>
</reference>
<accession>A0A5E7PGP5</accession>
<sequence precursor="true">MIKRIFVAATLMFTSLAANSANLPNELLEECKRVENSARAIMNARQEGVPRTTVLEMADAAGKESEYVGSLYKSLIGKAYEFPQQPDAKMRQGLVDEFQKTYYSLCIDAAQKTSGKTT</sequence>
<evidence type="ECO:0000313" key="3">
    <source>
        <dbReference type="Proteomes" id="UP000377224"/>
    </source>
</evidence>
<organism evidence="2 3">
    <name type="scientific">Pseudomonas fluorescens</name>
    <dbReference type="NCBI Taxonomy" id="294"/>
    <lineage>
        <taxon>Bacteria</taxon>
        <taxon>Pseudomonadati</taxon>
        <taxon>Pseudomonadota</taxon>
        <taxon>Gammaproteobacteria</taxon>
        <taxon>Pseudomonadales</taxon>
        <taxon>Pseudomonadaceae</taxon>
        <taxon>Pseudomonas</taxon>
    </lineage>
</organism>
<keyword evidence="1" id="KW-0732">Signal</keyword>